<dbReference type="Proteomes" id="UP000856022">
    <property type="component" value="Unassembled WGS sequence"/>
</dbReference>
<dbReference type="AlphaFoldDB" id="A0A7Z2MTC6"/>
<dbReference type="EMBL" id="DACQKT010000001">
    <property type="protein sequence ID" value="HAS6675702.1"/>
    <property type="molecule type" value="Genomic_DNA"/>
</dbReference>
<evidence type="ECO:0000313" key="4">
    <source>
        <dbReference type="Proteomes" id="UP000464718"/>
    </source>
</evidence>
<dbReference type="GO" id="GO:0003746">
    <property type="term" value="F:translation elongation factor activity"/>
    <property type="evidence" value="ECO:0007669"/>
    <property type="project" value="UniProtKB-KW"/>
</dbReference>
<name>A0A7Z2MTC6_VIBPH</name>
<evidence type="ECO:0000313" key="2">
    <source>
        <dbReference type="EMBL" id="HAS6675702.1"/>
    </source>
</evidence>
<dbReference type="InterPro" id="IPR001437">
    <property type="entry name" value="Tscrpt_elong_fac_GreA/B_C"/>
</dbReference>
<dbReference type="GO" id="GO:0032784">
    <property type="term" value="P:regulation of DNA-templated transcription elongation"/>
    <property type="evidence" value="ECO:0007669"/>
    <property type="project" value="InterPro"/>
</dbReference>
<dbReference type="Gene3D" id="3.10.50.30">
    <property type="entry name" value="Transcription elongation factor, GreA/GreB, C-terminal domain"/>
    <property type="match status" value="1"/>
</dbReference>
<dbReference type="InterPro" id="IPR036953">
    <property type="entry name" value="GreA/GreB_C_sf"/>
</dbReference>
<reference evidence="2" key="1">
    <citation type="journal article" date="2018" name="Genome Biol.">
        <title>SKESA: strategic k-mer extension for scrupulous assemblies.</title>
        <authorList>
            <person name="Souvorov A."/>
            <person name="Agarwala R."/>
            <person name="Lipman D.J."/>
        </authorList>
    </citation>
    <scope>NUCLEOTIDE SEQUENCE</scope>
    <source>
        <strain evidence="2">1930</strain>
    </source>
</reference>
<dbReference type="Pfam" id="PF01272">
    <property type="entry name" value="GreA_GreB"/>
    <property type="match status" value="1"/>
</dbReference>
<dbReference type="Proteomes" id="UP000464718">
    <property type="component" value="Chromosome i"/>
</dbReference>
<dbReference type="SUPFAM" id="SSF54534">
    <property type="entry name" value="FKBP-like"/>
    <property type="match status" value="1"/>
</dbReference>
<evidence type="ECO:0000313" key="3">
    <source>
        <dbReference type="EMBL" id="QHH10265.1"/>
    </source>
</evidence>
<keyword evidence="2" id="KW-0648">Protein biosynthesis</keyword>
<evidence type="ECO:0000259" key="1">
    <source>
        <dbReference type="Pfam" id="PF01272"/>
    </source>
</evidence>
<accession>A0A7Z2MTC6</accession>
<proteinExistence type="predicted"/>
<feature type="domain" description="Transcription elongation factor GreA/GreB C-terminal" evidence="1">
    <location>
        <begin position="148"/>
        <end position="184"/>
    </location>
</feature>
<reference evidence="3 4" key="2">
    <citation type="submission" date="2018-12" db="EMBL/GenBank/DDBJ databases">
        <title>Genomic insights into the evolutionary origins and pathogenicity of five Vibrio parahaemolyticus strains isolated from the shrimp with acute hepatopancreatic necrosis disease (AHPND).</title>
        <authorList>
            <person name="Yang Q."/>
            <person name="Dong X."/>
            <person name="Xie G."/>
            <person name="Fu S."/>
            <person name="Zou P."/>
            <person name="Sun J."/>
            <person name="Wang Y."/>
            <person name="Huang J."/>
        </authorList>
    </citation>
    <scope>NUCLEOTIDE SEQUENCE [LARGE SCALE GENOMIC DNA]</scope>
    <source>
        <strain evidence="3 4">20160303005-1</strain>
    </source>
</reference>
<gene>
    <name evidence="3" type="ORF">EHC69_13285</name>
    <name evidence="2" type="ORF">I7278_02645</name>
</gene>
<protein>
    <submittedName>
        <fullName evidence="2">Transcription elongation factor</fullName>
    </submittedName>
</protein>
<organism evidence="2">
    <name type="scientific">Vibrio parahaemolyticus</name>
    <dbReference type="NCBI Taxonomy" id="670"/>
    <lineage>
        <taxon>Bacteria</taxon>
        <taxon>Pseudomonadati</taxon>
        <taxon>Pseudomonadota</taxon>
        <taxon>Gammaproteobacteria</taxon>
        <taxon>Vibrionales</taxon>
        <taxon>Vibrionaceae</taxon>
        <taxon>Vibrio</taxon>
    </lineage>
</organism>
<keyword evidence="2" id="KW-0251">Elongation factor</keyword>
<sequence length="185" mass="20803">MLGKPFFGDRLEYINISCLLSAPSKSMNKAELIQIIIYQLEEKLRIAHASTQRAIDAATDEETVPEHKYDTLALEASYLAHGQAMRVQESEDELRQYRSMVIRDFTDAPIGVGAYVVLVDENNIEKRFFIGPCSGGLTVAWQDQEVFVLTAKSPLGRTLLGKEEGEEFEMKIGDKTTCYEVVTVF</sequence>
<dbReference type="EMBL" id="CP034298">
    <property type="protein sequence ID" value="QHH10265.1"/>
    <property type="molecule type" value="Genomic_DNA"/>
</dbReference>
<dbReference type="GO" id="GO:0003677">
    <property type="term" value="F:DNA binding"/>
    <property type="evidence" value="ECO:0007669"/>
    <property type="project" value="InterPro"/>
</dbReference>
<reference evidence="2" key="3">
    <citation type="submission" date="2019-12" db="EMBL/GenBank/DDBJ databases">
        <authorList>
            <consortium name="NCBI Pathogen Detection Project"/>
        </authorList>
    </citation>
    <scope>NUCLEOTIDE SEQUENCE</scope>
    <source>
        <strain evidence="2">1930</strain>
    </source>
</reference>